<dbReference type="Gene3D" id="3.40.50.1110">
    <property type="entry name" value="SGNH hydrolase"/>
    <property type="match status" value="2"/>
</dbReference>
<keyword evidence="3" id="KW-1185">Reference proteome</keyword>
<gene>
    <name evidence="2" type="ORF">FLJC2902T_29080</name>
</gene>
<dbReference type="eggNOG" id="COG2755">
    <property type="taxonomic scope" value="Bacteria"/>
</dbReference>
<dbReference type="AlphaFoldDB" id="V6SIL2"/>
<dbReference type="EMBL" id="AVGG01000019">
    <property type="protein sequence ID" value="ESU26421.1"/>
    <property type="molecule type" value="Genomic_DNA"/>
</dbReference>
<feature type="domain" description="LysM" evidence="1">
    <location>
        <begin position="180"/>
        <end position="223"/>
    </location>
</feature>
<dbReference type="Gene3D" id="3.10.350.10">
    <property type="entry name" value="LysM domain"/>
    <property type="match status" value="1"/>
</dbReference>
<dbReference type="SUPFAM" id="SSF52266">
    <property type="entry name" value="SGNH hydrolase"/>
    <property type="match status" value="1"/>
</dbReference>
<dbReference type="PROSITE" id="PS51782">
    <property type="entry name" value="LYSM"/>
    <property type="match status" value="1"/>
</dbReference>
<accession>V6SIL2</accession>
<comment type="caution">
    <text evidence="2">The sequence shown here is derived from an EMBL/GenBank/DDBJ whole genome shotgun (WGS) entry which is preliminary data.</text>
</comment>
<protein>
    <submittedName>
        <fullName evidence="2">LysM domain-containing protein</fullName>
    </submittedName>
</protein>
<sequence length="452" mass="50231">MVDSTLVEVDTLGMEEKVSYGENAISNTKALEKFFEKLYVLETAKTGKVRVVHIGDSHIQADLFTGVIRKNLQDKFGNGGLGFSFPHNLARTNGNYFMKYSSNADWNTHKITKEKSNSPVGLSGISLSTRSKGFAIEVNVRDNNYQFNTLKIVTPDNASMFDVATSSKTIALESNVPKKIVHKIKDGEAISIIADKYNVSVSQLKKANGLKSDKIRAGKTLKIPTNEMQKKSVKRSEFIPLPLTEDTNSHSFYSETLMDKIYLIPNKSASNFALNGLVFENNTPGITYSAIGVNGAKASDYNKYPQFFNQVPALEADLIIVSLGTNETFDKMPVQDYMSQLNTFIANIKVKNPNAEILVMSTPPSLLYRRSLNRFADDYARAVNTQAATVNHASWDLFAIMGGMYGVNRNYRQGLMSGDKVHYTKTGYEKQGALFSQALLDAYENFKAIKKK</sequence>
<dbReference type="Proteomes" id="UP000018004">
    <property type="component" value="Unassembled WGS sequence"/>
</dbReference>
<dbReference type="InterPro" id="IPR036779">
    <property type="entry name" value="LysM_dom_sf"/>
</dbReference>
<evidence type="ECO:0000313" key="2">
    <source>
        <dbReference type="EMBL" id="ESU26421.1"/>
    </source>
</evidence>
<proteinExistence type="predicted"/>
<dbReference type="PANTHER" id="PTHR30383:SF29">
    <property type="entry name" value="SGNH HYDROLASE-TYPE ESTERASE DOMAIN-CONTAINING PROTEIN"/>
    <property type="match status" value="1"/>
</dbReference>
<name>V6SIL2_9FLAO</name>
<dbReference type="PANTHER" id="PTHR30383">
    <property type="entry name" value="THIOESTERASE 1/PROTEASE 1/LYSOPHOSPHOLIPASE L1"/>
    <property type="match status" value="1"/>
</dbReference>
<dbReference type="STRING" id="1341181.FLJC2902T_29080"/>
<dbReference type="eggNOG" id="COG1388">
    <property type="taxonomic scope" value="Bacteria"/>
</dbReference>
<dbReference type="GO" id="GO:0016788">
    <property type="term" value="F:hydrolase activity, acting on ester bonds"/>
    <property type="evidence" value="ECO:0007669"/>
    <property type="project" value="UniProtKB-ARBA"/>
</dbReference>
<dbReference type="Pfam" id="PF01476">
    <property type="entry name" value="LysM"/>
    <property type="match status" value="1"/>
</dbReference>
<reference evidence="2 3" key="1">
    <citation type="submission" date="2013-08" db="EMBL/GenBank/DDBJ databases">
        <title>Flavobacterium limnosediminis JC2902 genome sequencing.</title>
        <authorList>
            <person name="Lee K."/>
            <person name="Yi H."/>
            <person name="Park S."/>
            <person name="Chun J."/>
        </authorList>
    </citation>
    <scope>NUCLEOTIDE SEQUENCE [LARGE SCALE GENOMIC DNA]</scope>
    <source>
        <strain evidence="2 3">JC2902</strain>
    </source>
</reference>
<dbReference type="InterPro" id="IPR051532">
    <property type="entry name" value="Ester_Hydrolysis_Enzymes"/>
</dbReference>
<dbReference type="InterPro" id="IPR018392">
    <property type="entry name" value="LysM"/>
</dbReference>
<dbReference type="CDD" id="cd00118">
    <property type="entry name" value="LysM"/>
    <property type="match status" value="1"/>
</dbReference>
<dbReference type="Pfam" id="PF13472">
    <property type="entry name" value="Lipase_GDSL_2"/>
    <property type="match status" value="1"/>
</dbReference>
<organism evidence="2 3">
    <name type="scientific">Flavobacterium limnosediminis JC2902</name>
    <dbReference type="NCBI Taxonomy" id="1341181"/>
    <lineage>
        <taxon>Bacteria</taxon>
        <taxon>Pseudomonadati</taxon>
        <taxon>Bacteroidota</taxon>
        <taxon>Flavobacteriia</taxon>
        <taxon>Flavobacteriales</taxon>
        <taxon>Flavobacteriaceae</taxon>
        <taxon>Flavobacterium</taxon>
    </lineage>
</organism>
<dbReference type="InterPro" id="IPR036514">
    <property type="entry name" value="SGNH_hydro_sf"/>
</dbReference>
<dbReference type="InterPro" id="IPR013830">
    <property type="entry name" value="SGNH_hydro"/>
</dbReference>
<evidence type="ECO:0000313" key="3">
    <source>
        <dbReference type="Proteomes" id="UP000018004"/>
    </source>
</evidence>
<evidence type="ECO:0000259" key="1">
    <source>
        <dbReference type="PROSITE" id="PS51782"/>
    </source>
</evidence>
<dbReference type="PATRIC" id="fig|1341181.4.peg.2859"/>
<dbReference type="SMART" id="SM00257">
    <property type="entry name" value="LysM"/>
    <property type="match status" value="1"/>
</dbReference>
<dbReference type="SUPFAM" id="SSF54106">
    <property type="entry name" value="LysM domain"/>
    <property type="match status" value="1"/>
</dbReference>